<protein>
    <recommendedName>
        <fullName evidence="4">Histidine kinase</fullName>
    </recommendedName>
</protein>
<keyword evidence="1" id="KW-0812">Transmembrane</keyword>
<sequence length="61" mass="6805">MKKAPIIIAVGLFVAVIAFWMLDKDYATEIAVRDRTLISAGAGVLSGTIMWLFFMLDKKKE</sequence>
<dbReference type="RefSeq" id="WP_066194997.1">
    <property type="nucleotide sequence ID" value="NZ_JARMMB010000014.1"/>
</dbReference>
<gene>
    <name evidence="2" type="ORF">CWS20_16320</name>
</gene>
<organism evidence="2 3">
    <name type="scientific">Cytobacillus horneckiae</name>
    <dbReference type="NCBI Taxonomy" id="549687"/>
    <lineage>
        <taxon>Bacteria</taxon>
        <taxon>Bacillati</taxon>
        <taxon>Bacillota</taxon>
        <taxon>Bacilli</taxon>
        <taxon>Bacillales</taxon>
        <taxon>Bacillaceae</taxon>
        <taxon>Cytobacillus</taxon>
    </lineage>
</organism>
<comment type="caution">
    <text evidence="2">The sequence shown here is derived from an EMBL/GenBank/DDBJ whole genome shotgun (WGS) entry which is preliminary data.</text>
</comment>
<keyword evidence="1" id="KW-0472">Membrane</keyword>
<evidence type="ECO:0000313" key="3">
    <source>
        <dbReference type="Proteomes" id="UP000233343"/>
    </source>
</evidence>
<evidence type="ECO:0000256" key="1">
    <source>
        <dbReference type="SAM" id="Phobius"/>
    </source>
</evidence>
<evidence type="ECO:0008006" key="4">
    <source>
        <dbReference type="Google" id="ProtNLM"/>
    </source>
</evidence>
<evidence type="ECO:0000313" key="2">
    <source>
        <dbReference type="EMBL" id="PKG27949.1"/>
    </source>
</evidence>
<dbReference type="EMBL" id="PISD01000034">
    <property type="protein sequence ID" value="PKG27949.1"/>
    <property type="molecule type" value="Genomic_DNA"/>
</dbReference>
<keyword evidence="1" id="KW-1133">Transmembrane helix</keyword>
<name>A0A2N0ZEL6_9BACI</name>
<accession>A0A2N0ZEL6</accession>
<reference evidence="2 3" key="1">
    <citation type="journal article" date="2010" name="Int. J. Syst. Evol. Microbiol.">
        <title>Bacillus horneckiae sp. nov., isolated from a spacecraft-assembly clean room.</title>
        <authorList>
            <person name="Vaishampayan P."/>
            <person name="Probst A."/>
            <person name="Krishnamurthi S."/>
            <person name="Ghosh S."/>
            <person name="Osman S."/>
            <person name="McDowall A."/>
            <person name="Ruckmani A."/>
            <person name="Mayilraj S."/>
            <person name="Venkateswaran K."/>
        </authorList>
    </citation>
    <scope>NUCLEOTIDE SEQUENCE [LARGE SCALE GENOMIC DNA]</scope>
    <source>
        <strain evidence="3">1PO1SC</strain>
    </source>
</reference>
<feature type="transmembrane region" description="Helical" evidence="1">
    <location>
        <begin position="37"/>
        <end position="56"/>
    </location>
</feature>
<keyword evidence="3" id="KW-1185">Reference proteome</keyword>
<feature type="transmembrane region" description="Helical" evidence="1">
    <location>
        <begin position="5"/>
        <end position="22"/>
    </location>
</feature>
<proteinExistence type="predicted"/>
<dbReference type="Proteomes" id="UP000233343">
    <property type="component" value="Unassembled WGS sequence"/>
</dbReference>
<dbReference type="AlphaFoldDB" id="A0A2N0ZEL6"/>